<dbReference type="AlphaFoldDB" id="A0AA40B3E3"/>
<evidence type="ECO:0000313" key="1">
    <source>
        <dbReference type="EMBL" id="KAK0726925.1"/>
    </source>
</evidence>
<proteinExistence type="predicted"/>
<sequence length="415" mass="46240">MTVIVVPDSYHVVVRGFDGQDDETPGQLPSRDINTISCSTGWSQLSLVRSNQIRFECSDQQGSLDESLRAFCDCFFSNGDSRIYGTLSEFGVLGYSPESEQMSTLWYSALFMWLQNLGSKELNQLNGFIEDIKKKTKALSSYLPNWLEAGLMAASLGHTWFPVTESFQSRAHPGFVSTSNTTSREISIQHREVLKNLEALFATGFETATVCKQAVDVFLSSQRTTVVNSITPSVGITRYRYWNQQGALRAPTTASSAYNYAAYSANITAIENTPHTDGEIKAAKERADVLQDLPSKRGSQAIQVGLGLAYLAWNAFSFYRERQEKSKWSSVANLVNSAIRSGQMCELWLHLVYHTGEGTQAMSEEYFRALSALMEVLEIVTPTAQKRTPEAIRARIMSHARILEAQKEAVKILLV</sequence>
<dbReference type="EMBL" id="JAUIRO010000002">
    <property type="protein sequence ID" value="KAK0726925.1"/>
    <property type="molecule type" value="Genomic_DNA"/>
</dbReference>
<comment type="caution">
    <text evidence="1">The sequence shown here is derived from an EMBL/GenBank/DDBJ whole genome shotgun (WGS) entry which is preliminary data.</text>
</comment>
<organism evidence="1 2">
    <name type="scientific">Lasiosphaeria miniovina</name>
    <dbReference type="NCBI Taxonomy" id="1954250"/>
    <lineage>
        <taxon>Eukaryota</taxon>
        <taxon>Fungi</taxon>
        <taxon>Dikarya</taxon>
        <taxon>Ascomycota</taxon>
        <taxon>Pezizomycotina</taxon>
        <taxon>Sordariomycetes</taxon>
        <taxon>Sordariomycetidae</taxon>
        <taxon>Sordariales</taxon>
        <taxon>Lasiosphaeriaceae</taxon>
        <taxon>Lasiosphaeria</taxon>
    </lineage>
</organism>
<dbReference type="GeneID" id="85331131"/>
<dbReference type="Proteomes" id="UP001172101">
    <property type="component" value="Unassembled WGS sequence"/>
</dbReference>
<protein>
    <submittedName>
        <fullName evidence="1">Uncharacterized protein</fullName>
    </submittedName>
</protein>
<accession>A0AA40B3E3</accession>
<dbReference type="RefSeq" id="XP_060299781.1">
    <property type="nucleotide sequence ID" value="XM_060447861.1"/>
</dbReference>
<reference evidence="1" key="1">
    <citation type="submission" date="2023-06" db="EMBL/GenBank/DDBJ databases">
        <title>Genome-scale phylogeny and comparative genomics of the fungal order Sordariales.</title>
        <authorList>
            <consortium name="Lawrence Berkeley National Laboratory"/>
            <person name="Hensen N."/>
            <person name="Bonometti L."/>
            <person name="Westerberg I."/>
            <person name="Brannstrom I.O."/>
            <person name="Guillou S."/>
            <person name="Cros-Aarteil S."/>
            <person name="Calhoun S."/>
            <person name="Haridas S."/>
            <person name="Kuo A."/>
            <person name="Mondo S."/>
            <person name="Pangilinan J."/>
            <person name="Riley R."/>
            <person name="LaButti K."/>
            <person name="Andreopoulos B."/>
            <person name="Lipzen A."/>
            <person name="Chen C."/>
            <person name="Yanf M."/>
            <person name="Daum C."/>
            <person name="Ng V."/>
            <person name="Clum A."/>
            <person name="Steindorff A."/>
            <person name="Ohm R."/>
            <person name="Martin F."/>
            <person name="Silar P."/>
            <person name="Natvig D."/>
            <person name="Lalanne C."/>
            <person name="Gautier V."/>
            <person name="Ament-velasquez S.L."/>
            <person name="Kruys A."/>
            <person name="Hutchinson M.I."/>
            <person name="Powell A.J."/>
            <person name="Barry K."/>
            <person name="Miller A.N."/>
            <person name="Grigoriev I.V."/>
            <person name="Debuchy R."/>
            <person name="Gladieux P."/>
            <person name="Thoren M.H."/>
            <person name="Johannesson H."/>
        </authorList>
    </citation>
    <scope>NUCLEOTIDE SEQUENCE</scope>
    <source>
        <strain evidence="1">SMH2392-1A</strain>
    </source>
</reference>
<evidence type="ECO:0000313" key="2">
    <source>
        <dbReference type="Proteomes" id="UP001172101"/>
    </source>
</evidence>
<name>A0AA40B3E3_9PEZI</name>
<keyword evidence="2" id="KW-1185">Reference proteome</keyword>
<gene>
    <name evidence="1" type="ORF">B0T26DRAFT_868323</name>
</gene>